<feature type="transmembrane region" description="Helical" evidence="2">
    <location>
        <begin position="34"/>
        <end position="53"/>
    </location>
</feature>
<evidence type="ECO:0000256" key="1">
    <source>
        <dbReference type="SAM" id="MobiDB-lite"/>
    </source>
</evidence>
<evidence type="ECO:0000256" key="2">
    <source>
        <dbReference type="SAM" id="Phobius"/>
    </source>
</evidence>
<reference evidence="4" key="1">
    <citation type="submission" date="2020-02" db="EMBL/GenBank/DDBJ databases">
        <title>Genomic and physiological characterization of two novel Nitrospinaceae genera.</title>
        <authorList>
            <person name="Mueller A.J."/>
            <person name="Jung M.-Y."/>
            <person name="Strachan C.R."/>
            <person name="Herbold C.W."/>
            <person name="Kirkegaard R.H."/>
            <person name="Daims H."/>
        </authorList>
    </citation>
    <scope>NUCLEOTIDE SEQUENCE [LARGE SCALE GENOMIC DNA]</scope>
</reference>
<gene>
    <name evidence="3" type="ORF">G3M78_13205</name>
</gene>
<evidence type="ECO:0000313" key="4">
    <source>
        <dbReference type="Proteomes" id="UP000594464"/>
    </source>
</evidence>
<organism evidence="3 4">
    <name type="scientific">Candidatus Nitrohelix vancouverensis</name>
    <dbReference type="NCBI Taxonomy" id="2705534"/>
    <lineage>
        <taxon>Bacteria</taxon>
        <taxon>Pseudomonadati</taxon>
        <taxon>Nitrospinota/Tectimicrobiota group</taxon>
        <taxon>Nitrospinota</taxon>
        <taxon>Nitrospinia</taxon>
        <taxon>Nitrospinales</taxon>
        <taxon>Nitrospinaceae</taxon>
        <taxon>Candidatus Nitrohelix</taxon>
    </lineage>
</organism>
<feature type="transmembrane region" description="Helical" evidence="2">
    <location>
        <begin position="103"/>
        <end position="121"/>
    </location>
</feature>
<accession>A0A7T0C4D9</accession>
<evidence type="ECO:0000313" key="3">
    <source>
        <dbReference type="EMBL" id="QPJ66299.1"/>
    </source>
</evidence>
<feature type="compositionally biased region" description="Basic and acidic residues" evidence="1">
    <location>
        <begin position="129"/>
        <end position="144"/>
    </location>
</feature>
<protein>
    <submittedName>
        <fullName evidence="3">Uncharacterized protein</fullName>
    </submittedName>
</protein>
<name>A0A7T0C4D9_9BACT</name>
<dbReference type="Proteomes" id="UP000594464">
    <property type="component" value="Chromosome"/>
</dbReference>
<keyword evidence="2" id="KW-0812">Transmembrane</keyword>
<dbReference type="AlphaFoldDB" id="A0A7T0C4D9"/>
<feature type="transmembrane region" description="Helical" evidence="2">
    <location>
        <begin position="65"/>
        <end position="83"/>
    </location>
</feature>
<dbReference type="EMBL" id="CP048620">
    <property type="protein sequence ID" value="QPJ66299.1"/>
    <property type="molecule type" value="Genomic_DNA"/>
</dbReference>
<keyword evidence="2" id="KW-0472">Membrane</keyword>
<dbReference type="KEGG" id="nva:G3M78_13205"/>
<sequence length="157" mass="17421">MNLYRNPFIVALWGPAYLLAATVAITNDFLMAAMFIMGTLGVIGAYVSDFPLMPTLYMNEVAHKTALSSLLGIMLGLVLFLAFLGGSDVEDSSPMSPGGKFGLTWLVMSTPSYPLMVYFITKVNKRDLEGEEKRRKEKREEQRKRGGGPPIMDRDSF</sequence>
<proteinExistence type="predicted"/>
<feature type="region of interest" description="Disordered" evidence="1">
    <location>
        <begin position="129"/>
        <end position="157"/>
    </location>
</feature>
<keyword evidence="2" id="KW-1133">Transmembrane helix</keyword>